<evidence type="ECO:0000313" key="2">
    <source>
        <dbReference type="Proteomes" id="UP001139150"/>
    </source>
</evidence>
<dbReference type="EMBL" id="JAKRYL010000004">
    <property type="protein sequence ID" value="MCL7746442.1"/>
    <property type="molecule type" value="Genomic_DNA"/>
</dbReference>
<sequence length="137" mass="16129">MKLLRKIVIKQVLTETKKAVMVTKFEEELTQCKREVEQMKFLLHKAIRESTSKNEQQEIRARYMKEIEKREETARSISFKIEQLDKLEIGTEIPDRTAEGIIEVREGDSWPNLEQAPEIIVKDGVVQEIRESRNNDD</sequence>
<evidence type="ECO:0000313" key="1">
    <source>
        <dbReference type="EMBL" id="MCL7746442.1"/>
    </source>
</evidence>
<dbReference type="Pfam" id="PF11068">
    <property type="entry name" value="YlqD"/>
    <property type="match status" value="1"/>
</dbReference>
<protein>
    <submittedName>
        <fullName evidence="1">YlqD family protein</fullName>
    </submittedName>
</protein>
<name>A0A9X2CPP5_9BACI</name>
<gene>
    <name evidence="1" type="ORF">MF646_04830</name>
</gene>
<proteinExistence type="predicted"/>
<dbReference type="AlphaFoldDB" id="A0A9X2CPP5"/>
<organism evidence="1 2">
    <name type="scientific">Halalkalibacter alkaliphilus</name>
    <dbReference type="NCBI Taxonomy" id="2917993"/>
    <lineage>
        <taxon>Bacteria</taxon>
        <taxon>Bacillati</taxon>
        <taxon>Bacillota</taxon>
        <taxon>Bacilli</taxon>
        <taxon>Bacillales</taxon>
        <taxon>Bacillaceae</taxon>
        <taxon>Halalkalibacter</taxon>
    </lineage>
</organism>
<dbReference type="Gene3D" id="6.10.140.1110">
    <property type="match status" value="1"/>
</dbReference>
<dbReference type="InterPro" id="IPR021297">
    <property type="entry name" value="YlqD"/>
</dbReference>
<dbReference type="Proteomes" id="UP001139150">
    <property type="component" value="Unassembled WGS sequence"/>
</dbReference>
<comment type="caution">
    <text evidence="1">The sequence shown here is derived from an EMBL/GenBank/DDBJ whole genome shotgun (WGS) entry which is preliminary data.</text>
</comment>
<reference evidence="1" key="1">
    <citation type="submission" date="2022-02" db="EMBL/GenBank/DDBJ databases">
        <title>Halalkalibacter sp. nov. isolated from Lonar Lake, India.</title>
        <authorList>
            <person name="Joshi A."/>
            <person name="Thite S."/>
            <person name="Lodha T."/>
        </authorList>
    </citation>
    <scope>NUCLEOTIDE SEQUENCE</scope>
    <source>
        <strain evidence="1">MEB205</strain>
    </source>
</reference>
<accession>A0A9X2CPP5</accession>
<dbReference type="RefSeq" id="WP_250095366.1">
    <property type="nucleotide sequence ID" value="NZ_JAKRYL010000004.1"/>
</dbReference>
<keyword evidence="2" id="KW-1185">Reference proteome</keyword>